<dbReference type="RefSeq" id="WP_107867038.1">
    <property type="nucleotide sequence ID" value="NZ_QAON01000032.1"/>
</dbReference>
<dbReference type="InterPro" id="IPR023393">
    <property type="entry name" value="START-like_dom_sf"/>
</dbReference>
<gene>
    <name evidence="1" type="ORF">C8N29_13210</name>
</gene>
<dbReference type="Pfam" id="PF10604">
    <property type="entry name" value="Polyketide_cyc2"/>
    <property type="match status" value="1"/>
</dbReference>
<evidence type="ECO:0000313" key="2">
    <source>
        <dbReference type="Proteomes" id="UP000244223"/>
    </source>
</evidence>
<organism evidence="1 2">
    <name type="scientific">Agitococcus lubricus</name>
    <dbReference type="NCBI Taxonomy" id="1077255"/>
    <lineage>
        <taxon>Bacteria</taxon>
        <taxon>Pseudomonadati</taxon>
        <taxon>Pseudomonadota</taxon>
        <taxon>Gammaproteobacteria</taxon>
        <taxon>Moraxellales</taxon>
        <taxon>Moraxellaceae</taxon>
        <taxon>Agitococcus</taxon>
    </lineage>
</organism>
<name>A0A2T5ISF1_9GAMM</name>
<dbReference type="AlphaFoldDB" id="A0A2T5ISF1"/>
<protein>
    <submittedName>
        <fullName evidence="1">Polyketide cyclase/dehydrase/lipid transport protein</fullName>
    </submittedName>
</protein>
<reference evidence="1 2" key="1">
    <citation type="submission" date="2018-04" db="EMBL/GenBank/DDBJ databases">
        <title>Genomic Encyclopedia of Archaeal and Bacterial Type Strains, Phase II (KMG-II): from individual species to whole genera.</title>
        <authorList>
            <person name="Goeker M."/>
        </authorList>
    </citation>
    <scope>NUCLEOTIDE SEQUENCE [LARGE SCALE GENOMIC DNA]</scope>
    <source>
        <strain evidence="1 2">DSM 5822</strain>
    </source>
</reference>
<comment type="caution">
    <text evidence="1">The sequence shown here is derived from an EMBL/GenBank/DDBJ whole genome shotgun (WGS) entry which is preliminary data.</text>
</comment>
<sequence>MKQQRIEIIHDFPQSVEKVFAWIGNHNNLGEIFFPFTVTRIKDGQGDVNGVGSVRKLSAFPLIPVEETVTAFTPNQLIEYTVTSKLAPIKEHLGVMQFESYNGGTRLRYTITFKGVVPLLGPVLKVGLGQGIKRGLSKLAKKSL</sequence>
<dbReference type="EMBL" id="QAON01000032">
    <property type="protein sequence ID" value="PTQ86743.1"/>
    <property type="molecule type" value="Genomic_DNA"/>
</dbReference>
<proteinExistence type="predicted"/>
<evidence type="ECO:0000313" key="1">
    <source>
        <dbReference type="EMBL" id="PTQ86743.1"/>
    </source>
</evidence>
<accession>A0A2T5ISF1</accession>
<dbReference type="Proteomes" id="UP000244223">
    <property type="component" value="Unassembled WGS sequence"/>
</dbReference>
<dbReference type="OrthoDB" id="4459835at2"/>
<dbReference type="CDD" id="cd07821">
    <property type="entry name" value="PYR_PYL_RCAR_like"/>
    <property type="match status" value="1"/>
</dbReference>
<dbReference type="Gene3D" id="3.30.530.20">
    <property type="match status" value="1"/>
</dbReference>
<dbReference type="SUPFAM" id="SSF55961">
    <property type="entry name" value="Bet v1-like"/>
    <property type="match status" value="1"/>
</dbReference>
<dbReference type="InterPro" id="IPR019587">
    <property type="entry name" value="Polyketide_cyclase/dehydratase"/>
</dbReference>
<keyword evidence="2" id="KW-1185">Reference proteome</keyword>